<accession>A0A8H7D8Y4</accession>
<sequence length="172" mass="19356">MAQAQLNEANIQPPLYPGAILHDNNHPTTQILLASVPPAAIWNLYRVVHDNVHFEHNTYGYWNTALQSILPARRGYQIDPQYPVRRNVHQYSSSQSSIGGTHRNRNAPGRETGIQYPDFLITKCFPMPVGSERQKHILTFIEIKVDSDDVGVFETESAVMGAAKSQVEAYIE</sequence>
<evidence type="ECO:0000313" key="3">
    <source>
        <dbReference type="Proteomes" id="UP000623467"/>
    </source>
</evidence>
<dbReference type="OrthoDB" id="2847576at2759"/>
<organism evidence="2 3">
    <name type="scientific">Mycena sanguinolenta</name>
    <dbReference type="NCBI Taxonomy" id="230812"/>
    <lineage>
        <taxon>Eukaryota</taxon>
        <taxon>Fungi</taxon>
        <taxon>Dikarya</taxon>
        <taxon>Basidiomycota</taxon>
        <taxon>Agaricomycotina</taxon>
        <taxon>Agaricomycetes</taxon>
        <taxon>Agaricomycetidae</taxon>
        <taxon>Agaricales</taxon>
        <taxon>Marasmiineae</taxon>
        <taxon>Mycenaceae</taxon>
        <taxon>Mycena</taxon>
    </lineage>
</organism>
<dbReference type="Proteomes" id="UP000623467">
    <property type="component" value="Unassembled WGS sequence"/>
</dbReference>
<evidence type="ECO:0000313" key="2">
    <source>
        <dbReference type="EMBL" id="KAF7363882.1"/>
    </source>
</evidence>
<keyword evidence="3" id="KW-1185">Reference proteome</keyword>
<dbReference type="AlphaFoldDB" id="A0A8H7D8Y4"/>
<name>A0A8H7D8Y4_9AGAR</name>
<evidence type="ECO:0000256" key="1">
    <source>
        <dbReference type="SAM" id="MobiDB-lite"/>
    </source>
</evidence>
<protein>
    <submittedName>
        <fullName evidence="2">Uncharacterized protein</fullName>
    </submittedName>
</protein>
<dbReference type="EMBL" id="JACAZH010000007">
    <property type="protein sequence ID" value="KAF7363882.1"/>
    <property type="molecule type" value="Genomic_DNA"/>
</dbReference>
<comment type="caution">
    <text evidence="2">The sequence shown here is derived from an EMBL/GenBank/DDBJ whole genome shotgun (WGS) entry which is preliminary data.</text>
</comment>
<proteinExistence type="predicted"/>
<feature type="region of interest" description="Disordered" evidence="1">
    <location>
        <begin position="91"/>
        <end position="111"/>
    </location>
</feature>
<reference evidence="2" key="1">
    <citation type="submission" date="2020-05" db="EMBL/GenBank/DDBJ databases">
        <title>Mycena genomes resolve the evolution of fungal bioluminescence.</title>
        <authorList>
            <person name="Tsai I.J."/>
        </authorList>
    </citation>
    <scope>NUCLEOTIDE SEQUENCE</scope>
    <source>
        <strain evidence="2">160909Yilan</strain>
    </source>
</reference>
<gene>
    <name evidence="2" type="ORF">MSAN_01046200</name>
</gene>